<dbReference type="AlphaFoldDB" id="A0A0F9ENS9"/>
<evidence type="ECO:0000313" key="1">
    <source>
        <dbReference type="EMBL" id="KKL75714.1"/>
    </source>
</evidence>
<reference evidence="1" key="1">
    <citation type="journal article" date="2015" name="Nature">
        <title>Complex archaea that bridge the gap between prokaryotes and eukaryotes.</title>
        <authorList>
            <person name="Spang A."/>
            <person name="Saw J.H."/>
            <person name="Jorgensen S.L."/>
            <person name="Zaremba-Niedzwiedzka K."/>
            <person name="Martijn J."/>
            <person name="Lind A.E."/>
            <person name="van Eijk R."/>
            <person name="Schleper C."/>
            <person name="Guy L."/>
            <person name="Ettema T.J."/>
        </authorList>
    </citation>
    <scope>NUCLEOTIDE SEQUENCE</scope>
</reference>
<comment type="caution">
    <text evidence="1">The sequence shown here is derived from an EMBL/GenBank/DDBJ whole genome shotgun (WGS) entry which is preliminary data.</text>
</comment>
<name>A0A0F9ENS9_9ZZZZ</name>
<sequence>MTIRTLSFGSLRDIFSYDDADAGGLAPLKISGGDTDEKVLWSGIGDGGDFNLAAIVLVVLPQGLICNNWCRG</sequence>
<accession>A0A0F9ENS9</accession>
<gene>
    <name evidence="1" type="ORF">LCGC14_2052130</name>
</gene>
<dbReference type="EMBL" id="LAZR01024270">
    <property type="protein sequence ID" value="KKL75714.1"/>
    <property type="molecule type" value="Genomic_DNA"/>
</dbReference>
<protein>
    <submittedName>
        <fullName evidence="1">Uncharacterized protein</fullName>
    </submittedName>
</protein>
<organism evidence="1">
    <name type="scientific">marine sediment metagenome</name>
    <dbReference type="NCBI Taxonomy" id="412755"/>
    <lineage>
        <taxon>unclassified sequences</taxon>
        <taxon>metagenomes</taxon>
        <taxon>ecological metagenomes</taxon>
    </lineage>
</organism>
<proteinExistence type="predicted"/>